<dbReference type="InterPro" id="IPR018253">
    <property type="entry name" value="DnaJ_domain_CS"/>
</dbReference>
<dbReference type="FunFam" id="1.10.287.110:FF:000034">
    <property type="entry name" value="Chaperone protein DnaJ"/>
    <property type="match status" value="1"/>
</dbReference>
<comment type="domain">
    <text evidence="14">The J domain is necessary and sufficient to stimulate DnaK ATPase activity. Zinc center 1 plays an important role in the autonomous, DnaK-independent chaperone activity of DnaJ. Zinc center 2 is essential for interaction with DnaK and for DnaJ activity.</text>
</comment>
<feature type="domain" description="CR-type" evidence="17">
    <location>
        <begin position="134"/>
        <end position="216"/>
    </location>
</feature>
<dbReference type="GO" id="GO:0016491">
    <property type="term" value="F:oxidoreductase activity"/>
    <property type="evidence" value="ECO:0007669"/>
    <property type="project" value="UniProtKB-KW"/>
</dbReference>
<dbReference type="GO" id="GO:0005737">
    <property type="term" value="C:cytoplasm"/>
    <property type="evidence" value="ECO:0007669"/>
    <property type="project" value="UniProtKB-SubCell"/>
</dbReference>
<evidence type="ECO:0000313" key="18">
    <source>
        <dbReference type="EMBL" id="WRO21267.1"/>
    </source>
</evidence>
<keyword evidence="9 14" id="KW-0346">Stress response</keyword>
<dbReference type="SUPFAM" id="SSF49493">
    <property type="entry name" value="HSP40/DnaJ peptide-binding domain"/>
    <property type="match status" value="2"/>
</dbReference>
<dbReference type="SMART" id="SM00271">
    <property type="entry name" value="DnaJ"/>
    <property type="match status" value="1"/>
</dbReference>
<evidence type="ECO:0000259" key="17">
    <source>
        <dbReference type="PROSITE" id="PS51188"/>
    </source>
</evidence>
<feature type="binding site" evidence="14">
    <location>
        <position position="190"/>
    </location>
    <ligand>
        <name>Zn(2+)</name>
        <dbReference type="ChEBI" id="CHEBI:29105"/>
        <label>2</label>
    </ligand>
</feature>
<dbReference type="GO" id="GO:0005524">
    <property type="term" value="F:ATP binding"/>
    <property type="evidence" value="ECO:0007669"/>
    <property type="project" value="InterPro"/>
</dbReference>
<dbReference type="InterPro" id="IPR036869">
    <property type="entry name" value="J_dom_sf"/>
</dbReference>
<feature type="binding site" evidence="14">
    <location>
        <position position="167"/>
    </location>
    <ligand>
        <name>Zn(2+)</name>
        <dbReference type="ChEBI" id="CHEBI:29105"/>
        <label>2</label>
    </ligand>
</feature>
<dbReference type="PANTHER" id="PTHR43096:SF48">
    <property type="entry name" value="CHAPERONE PROTEIN DNAJ"/>
    <property type="match status" value="1"/>
</dbReference>
<dbReference type="SUPFAM" id="SSF57938">
    <property type="entry name" value="DnaJ/Hsp40 cysteine-rich domain"/>
    <property type="match status" value="1"/>
</dbReference>
<evidence type="ECO:0000313" key="19">
    <source>
        <dbReference type="Proteomes" id="UP001329915"/>
    </source>
</evidence>
<feature type="binding site" evidence="14">
    <location>
        <position position="150"/>
    </location>
    <ligand>
        <name>Zn(2+)</name>
        <dbReference type="ChEBI" id="CHEBI:29105"/>
        <label>1</label>
    </ligand>
</feature>
<evidence type="ECO:0000256" key="5">
    <source>
        <dbReference type="ARBA" id="ARBA00022723"/>
    </source>
</evidence>
<evidence type="ECO:0000256" key="12">
    <source>
        <dbReference type="ARBA" id="ARBA00061004"/>
    </source>
</evidence>
<dbReference type="KEGG" id="dbc:MFMK1_001070"/>
<feature type="binding site" evidence="14">
    <location>
        <position position="207"/>
    </location>
    <ligand>
        <name>Zn(2+)</name>
        <dbReference type="ChEBI" id="CHEBI:29105"/>
        <label>1</label>
    </ligand>
</feature>
<dbReference type="InterPro" id="IPR002939">
    <property type="entry name" value="DnaJ_C"/>
</dbReference>
<keyword evidence="10 14" id="KW-0143">Chaperone</keyword>
<keyword evidence="3 14" id="KW-0963">Cytoplasm</keyword>
<feature type="binding site" evidence="14">
    <location>
        <position position="147"/>
    </location>
    <ligand>
        <name>Zn(2+)</name>
        <dbReference type="ChEBI" id="CHEBI:29105"/>
        <label>1</label>
    </ligand>
</feature>
<feature type="binding site" evidence="14">
    <location>
        <position position="164"/>
    </location>
    <ligand>
        <name>Zn(2+)</name>
        <dbReference type="ChEBI" id="CHEBI:29105"/>
        <label>2</label>
    </ligand>
</feature>
<keyword evidence="8 14" id="KW-0862">Zinc</keyword>
<feature type="domain" description="J" evidence="16">
    <location>
        <begin position="5"/>
        <end position="70"/>
    </location>
</feature>
<dbReference type="InterPro" id="IPR008971">
    <property type="entry name" value="HSP40/DnaJ_pept-bd"/>
</dbReference>
<accession>A0AAU0UL62</accession>
<evidence type="ECO:0000256" key="9">
    <source>
        <dbReference type="ARBA" id="ARBA00023016"/>
    </source>
</evidence>
<feature type="repeat" description="CXXCXGXG motif" evidence="14">
    <location>
        <begin position="204"/>
        <end position="211"/>
    </location>
</feature>
<dbReference type="GO" id="GO:0006260">
    <property type="term" value="P:DNA replication"/>
    <property type="evidence" value="ECO:0007669"/>
    <property type="project" value="UniProtKB-KW"/>
</dbReference>
<keyword evidence="4 14" id="KW-0235">DNA replication</keyword>
<evidence type="ECO:0000256" key="8">
    <source>
        <dbReference type="ARBA" id="ARBA00022833"/>
    </source>
</evidence>
<dbReference type="Gene3D" id="2.60.260.20">
    <property type="entry name" value="Urease metallochaperone UreE, N-terminal domain"/>
    <property type="match status" value="2"/>
</dbReference>
<comment type="subcellular location">
    <subcellularLocation>
        <location evidence="1 14">Cytoplasm</location>
    </subcellularLocation>
</comment>
<sequence length="377" mass="41209">MSKRDYYEVLGVSQDADPSEVKKAYRGLARQYHPDVNPGDKEAEQRFKEAKEAYEVLSDADKRARYDQFGHAGTDNNGYGGFGGDAGDFSGFGDIFDIFFGGGSGDGRSRRNSPRQGADLKTQMEITFEEAAFGVEREIVVPRLETCQECGGSGAEPGTKPETCSMCKGSGQIRVGQKTPFGVFQTVKTCHNCSGEGKINKNPCQQCRGQGRVRQERKVKVGVPAGVDNGSRMRVSAAGESGLNGGPPGDLYVFLKVKPHKDFSREGNDVIYEQPITFAQATLGCDIEVPTLDGKVNLKIPEGTQTGTSFRLKGKGIPRLQGYGRGDQHVKVRLITPNHLSDSQKELLQQFDRTCTKKNHRAREKGFFGKVKDAFMG</sequence>
<dbReference type="FunFam" id="2.60.260.20:FF:000004">
    <property type="entry name" value="Molecular chaperone DnaJ"/>
    <property type="match status" value="1"/>
</dbReference>
<dbReference type="Pfam" id="PF00684">
    <property type="entry name" value="DnaJ_CXXCXGXG"/>
    <property type="match status" value="1"/>
</dbReference>
<evidence type="ECO:0000256" key="10">
    <source>
        <dbReference type="ARBA" id="ARBA00023186"/>
    </source>
</evidence>
<evidence type="ECO:0000256" key="14">
    <source>
        <dbReference type="HAMAP-Rule" id="MF_01152"/>
    </source>
</evidence>
<evidence type="ECO:0000256" key="2">
    <source>
        <dbReference type="ARBA" id="ARBA00011738"/>
    </source>
</evidence>
<dbReference type="PRINTS" id="PR00625">
    <property type="entry name" value="JDOMAIN"/>
</dbReference>
<gene>
    <name evidence="14 18" type="primary">dnaJ</name>
    <name evidence="18" type="ORF">MFMK1_001070</name>
</gene>
<keyword evidence="5 14" id="KW-0479">Metal-binding</keyword>
<dbReference type="Gene3D" id="2.10.230.10">
    <property type="entry name" value="Heat shock protein DnaJ, cysteine-rich domain"/>
    <property type="match status" value="1"/>
</dbReference>
<organism evidence="18 19">
    <name type="scientific">Metallumcola ferriviriculae</name>
    <dbReference type="NCBI Taxonomy" id="3039180"/>
    <lineage>
        <taxon>Bacteria</taxon>
        <taxon>Bacillati</taxon>
        <taxon>Bacillota</taxon>
        <taxon>Clostridia</taxon>
        <taxon>Neomoorellales</taxon>
        <taxon>Desulfitibacteraceae</taxon>
        <taxon>Metallumcola</taxon>
    </lineage>
</organism>
<evidence type="ECO:0000256" key="7">
    <source>
        <dbReference type="ARBA" id="ARBA00022771"/>
    </source>
</evidence>
<dbReference type="InterPro" id="IPR001305">
    <property type="entry name" value="HSP_DnaJ_Cys-rich_dom"/>
</dbReference>
<evidence type="ECO:0000256" key="15">
    <source>
        <dbReference type="PROSITE-ProRule" id="PRU00546"/>
    </source>
</evidence>
<evidence type="ECO:0000256" key="4">
    <source>
        <dbReference type="ARBA" id="ARBA00022705"/>
    </source>
</evidence>
<keyword evidence="19" id="KW-1185">Reference proteome</keyword>
<dbReference type="FunFam" id="2.10.230.10:FF:000002">
    <property type="entry name" value="Molecular chaperone DnaJ"/>
    <property type="match status" value="1"/>
</dbReference>
<evidence type="ECO:0000256" key="6">
    <source>
        <dbReference type="ARBA" id="ARBA00022737"/>
    </source>
</evidence>
<dbReference type="PANTHER" id="PTHR43096">
    <property type="entry name" value="DNAJ HOMOLOG 1, MITOCHONDRIAL-RELATED"/>
    <property type="match status" value="1"/>
</dbReference>
<feature type="repeat" description="CXXCXGXG motif" evidence="14">
    <location>
        <begin position="190"/>
        <end position="197"/>
    </location>
</feature>
<feature type="binding site" evidence="14">
    <location>
        <position position="204"/>
    </location>
    <ligand>
        <name>Zn(2+)</name>
        <dbReference type="ChEBI" id="CHEBI:29105"/>
        <label>1</label>
    </ligand>
</feature>
<reference evidence="18 19" key="1">
    <citation type="submission" date="2023-04" db="EMBL/GenBank/DDBJ databases">
        <authorList>
            <person name="Hsu D."/>
        </authorList>
    </citation>
    <scope>NUCLEOTIDE SEQUENCE [LARGE SCALE GENOMIC DNA]</scope>
    <source>
        <strain evidence="18 19">MK1</strain>
    </source>
</reference>
<feature type="binding site" evidence="14">
    <location>
        <position position="193"/>
    </location>
    <ligand>
        <name>Zn(2+)</name>
        <dbReference type="ChEBI" id="CHEBI:29105"/>
        <label>2</label>
    </ligand>
</feature>
<keyword evidence="7 14" id="KW-0863">Zinc-finger</keyword>
<protein>
    <recommendedName>
        <fullName evidence="13 14">Chaperone protein DnaJ</fullName>
    </recommendedName>
</protein>
<dbReference type="PROSITE" id="PS00636">
    <property type="entry name" value="DNAJ_1"/>
    <property type="match status" value="1"/>
</dbReference>
<comment type="cofactor">
    <cofactor evidence="14">
        <name>Zn(2+)</name>
        <dbReference type="ChEBI" id="CHEBI:29105"/>
    </cofactor>
    <text evidence="14">Binds 2 Zn(2+) ions per monomer.</text>
</comment>
<dbReference type="PROSITE" id="PS51188">
    <property type="entry name" value="ZF_CR"/>
    <property type="match status" value="1"/>
</dbReference>
<evidence type="ECO:0000256" key="3">
    <source>
        <dbReference type="ARBA" id="ARBA00022490"/>
    </source>
</evidence>
<evidence type="ECO:0000259" key="16">
    <source>
        <dbReference type="PROSITE" id="PS50076"/>
    </source>
</evidence>
<dbReference type="CDD" id="cd10719">
    <property type="entry name" value="DnaJ_zf"/>
    <property type="match status" value="1"/>
</dbReference>
<comment type="similarity">
    <text evidence="12 14">Belongs to the DnaJ family.</text>
</comment>
<dbReference type="InterPro" id="IPR036410">
    <property type="entry name" value="HSP_DnaJ_Cys-rich_dom_sf"/>
</dbReference>
<feature type="zinc finger region" description="CR-type" evidence="15">
    <location>
        <begin position="134"/>
        <end position="216"/>
    </location>
</feature>
<dbReference type="GO" id="GO:0009408">
    <property type="term" value="P:response to heat"/>
    <property type="evidence" value="ECO:0007669"/>
    <property type="project" value="InterPro"/>
</dbReference>
<keyword evidence="6 14" id="KW-0677">Repeat</keyword>
<keyword evidence="18" id="KW-0560">Oxidoreductase</keyword>
<dbReference type="EMBL" id="CP121694">
    <property type="protein sequence ID" value="WRO21267.1"/>
    <property type="molecule type" value="Genomic_DNA"/>
</dbReference>
<dbReference type="InterPro" id="IPR012724">
    <property type="entry name" value="DnaJ"/>
</dbReference>
<feature type="repeat" description="CXXCXGXG motif" evidence="14">
    <location>
        <begin position="164"/>
        <end position="171"/>
    </location>
</feature>
<feature type="repeat" description="CXXCXGXG motif" evidence="14">
    <location>
        <begin position="147"/>
        <end position="154"/>
    </location>
</feature>
<dbReference type="CDD" id="cd06257">
    <property type="entry name" value="DnaJ"/>
    <property type="match status" value="1"/>
</dbReference>
<comment type="subunit">
    <text evidence="2 14">Homodimer.</text>
</comment>
<dbReference type="CDD" id="cd10747">
    <property type="entry name" value="DnaJ_C"/>
    <property type="match status" value="1"/>
</dbReference>
<evidence type="ECO:0000256" key="11">
    <source>
        <dbReference type="ARBA" id="ARBA00053423"/>
    </source>
</evidence>
<dbReference type="GO" id="GO:0042026">
    <property type="term" value="P:protein refolding"/>
    <property type="evidence" value="ECO:0007669"/>
    <property type="project" value="TreeGrafter"/>
</dbReference>
<dbReference type="GO" id="GO:0051082">
    <property type="term" value="F:unfolded protein binding"/>
    <property type="evidence" value="ECO:0007669"/>
    <property type="project" value="UniProtKB-UniRule"/>
</dbReference>
<proteinExistence type="inferred from homology"/>
<dbReference type="NCBIfam" id="NF008035">
    <property type="entry name" value="PRK10767.1"/>
    <property type="match status" value="1"/>
</dbReference>
<dbReference type="SUPFAM" id="SSF46565">
    <property type="entry name" value="Chaperone J-domain"/>
    <property type="match status" value="1"/>
</dbReference>
<dbReference type="GO" id="GO:0031072">
    <property type="term" value="F:heat shock protein binding"/>
    <property type="evidence" value="ECO:0007669"/>
    <property type="project" value="InterPro"/>
</dbReference>
<dbReference type="Pfam" id="PF01556">
    <property type="entry name" value="DnaJ_C"/>
    <property type="match status" value="1"/>
</dbReference>
<comment type="function">
    <text evidence="11 14">Participates actively in the response to hyperosmotic and heat shock by preventing the aggregation of stress-denatured proteins and by disaggregating proteins, also in an autonomous, DnaK-independent fashion. Unfolded proteins bind initially to DnaJ; upon interaction with the DnaJ-bound protein, DnaK hydrolyzes its bound ATP, resulting in the formation of a stable complex. GrpE releases ADP from DnaK; ATP binding to DnaK triggers the release of the substrate protein, thus completing the reaction cycle. Several rounds of ATP-dependent interactions between DnaJ, DnaK and GrpE are required for fully efficient folding. Also involved, together with DnaK and GrpE, in the DNA replication of plasmids through activation of initiation proteins.</text>
</comment>
<dbReference type="AlphaFoldDB" id="A0AAU0UL62"/>
<dbReference type="Proteomes" id="UP001329915">
    <property type="component" value="Chromosome"/>
</dbReference>
<dbReference type="Gene3D" id="1.10.287.110">
    <property type="entry name" value="DnaJ domain"/>
    <property type="match status" value="1"/>
</dbReference>
<dbReference type="RefSeq" id="WP_366924118.1">
    <property type="nucleotide sequence ID" value="NZ_CP121694.1"/>
</dbReference>
<dbReference type="NCBIfam" id="TIGR02349">
    <property type="entry name" value="DnaJ_bact"/>
    <property type="match status" value="1"/>
</dbReference>
<dbReference type="GO" id="GO:0008270">
    <property type="term" value="F:zinc ion binding"/>
    <property type="evidence" value="ECO:0007669"/>
    <property type="project" value="UniProtKB-UniRule"/>
</dbReference>
<evidence type="ECO:0000256" key="13">
    <source>
        <dbReference type="ARBA" id="ARBA00067609"/>
    </source>
</evidence>
<dbReference type="InterPro" id="IPR001623">
    <property type="entry name" value="DnaJ_domain"/>
</dbReference>
<name>A0AAU0UL62_9FIRM</name>
<evidence type="ECO:0000256" key="1">
    <source>
        <dbReference type="ARBA" id="ARBA00004496"/>
    </source>
</evidence>
<dbReference type="PROSITE" id="PS50076">
    <property type="entry name" value="DNAJ_2"/>
    <property type="match status" value="1"/>
</dbReference>
<dbReference type="Pfam" id="PF00226">
    <property type="entry name" value="DnaJ"/>
    <property type="match status" value="1"/>
</dbReference>
<dbReference type="HAMAP" id="MF_01152">
    <property type="entry name" value="DnaJ"/>
    <property type="match status" value="1"/>
</dbReference>